<name>A0A248LLK1_9NEIS</name>
<organism evidence="3 4">
    <name type="scientific">Laribacter hongkongensis</name>
    <dbReference type="NCBI Taxonomy" id="168471"/>
    <lineage>
        <taxon>Bacteria</taxon>
        <taxon>Pseudomonadati</taxon>
        <taxon>Pseudomonadota</taxon>
        <taxon>Betaproteobacteria</taxon>
        <taxon>Neisseriales</taxon>
        <taxon>Aquaspirillaceae</taxon>
        <taxon>Laribacter</taxon>
    </lineage>
</organism>
<dbReference type="Proteomes" id="UP000197424">
    <property type="component" value="Chromosome"/>
</dbReference>
<evidence type="ECO:0000256" key="1">
    <source>
        <dbReference type="SAM" id="MobiDB-lite"/>
    </source>
</evidence>
<dbReference type="GO" id="GO:0005694">
    <property type="term" value="C:chromosome"/>
    <property type="evidence" value="ECO:0007669"/>
    <property type="project" value="TreeGrafter"/>
</dbReference>
<gene>
    <name evidence="3" type="ORF">LHGZ1_2839</name>
</gene>
<feature type="compositionally biased region" description="Acidic residues" evidence="1">
    <location>
        <begin position="341"/>
        <end position="356"/>
    </location>
</feature>
<dbReference type="InterPro" id="IPR036086">
    <property type="entry name" value="ParB/Sulfiredoxin_sf"/>
</dbReference>
<protein>
    <submittedName>
        <fullName evidence="3">Nucleoid occlusion protein</fullName>
    </submittedName>
</protein>
<evidence type="ECO:0000313" key="3">
    <source>
        <dbReference type="EMBL" id="ASJ25670.1"/>
    </source>
</evidence>
<dbReference type="InterPro" id="IPR003115">
    <property type="entry name" value="ParB_N"/>
</dbReference>
<accession>A0A248LLK1</accession>
<dbReference type="SMART" id="SM00470">
    <property type="entry name" value="ParB"/>
    <property type="match status" value="1"/>
</dbReference>
<dbReference type="Pfam" id="PF07506">
    <property type="entry name" value="RepB"/>
    <property type="match status" value="1"/>
</dbReference>
<dbReference type="InterPro" id="IPR050336">
    <property type="entry name" value="Chromosome_partition/occlusion"/>
</dbReference>
<dbReference type="Gene3D" id="3.90.1530.10">
    <property type="entry name" value="Conserved hypothetical protein from pyrococcus furiosus pfu- 392566-001, ParB domain"/>
    <property type="match status" value="1"/>
</dbReference>
<dbReference type="CDD" id="cd16387">
    <property type="entry name" value="ParB_N_Srx"/>
    <property type="match status" value="1"/>
</dbReference>
<dbReference type="EMBL" id="CP022115">
    <property type="protein sequence ID" value="ASJ25670.1"/>
    <property type="molecule type" value="Genomic_DNA"/>
</dbReference>
<dbReference type="Gene3D" id="1.10.10.2830">
    <property type="match status" value="1"/>
</dbReference>
<evidence type="ECO:0000259" key="2">
    <source>
        <dbReference type="SMART" id="SM00470"/>
    </source>
</evidence>
<dbReference type="InterPro" id="IPR011111">
    <property type="entry name" value="Plasmid_RepB"/>
</dbReference>
<dbReference type="RefSeq" id="WP_197736065.1">
    <property type="nucleotide sequence ID" value="NZ_CP022115.1"/>
</dbReference>
<dbReference type="PANTHER" id="PTHR33375">
    <property type="entry name" value="CHROMOSOME-PARTITIONING PROTEIN PARB-RELATED"/>
    <property type="match status" value="1"/>
</dbReference>
<dbReference type="SUPFAM" id="SSF110849">
    <property type="entry name" value="ParB/Sulfiredoxin"/>
    <property type="match status" value="1"/>
</dbReference>
<evidence type="ECO:0000313" key="4">
    <source>
        <dbReference type="Proteomes" id="UP000197424"/>
    </source>
</evidence>
<proteinExistence type="predicted"/>
<dbReference type="Pfam" id="PF02195">
    <property type="entry name" value="ParB_N"/>
    <property type="match status" value="1"/>
</dbReference>
<reference evidence="4" key="1">
    <citation type="submission" date="2017-06" db="EMBL/GenBank/DDBJ databases">
        <title>Whole genome sequence of Laribacter hongkongensis LHGZ1.</title>
        <authorList>
            <person name="Chen D."/>
            <person name="Wu H."/>
            <person name="Chen J."/>
        </authorList>
    </citation>
    <scope>NUCLEOTIDE SEQUENCE [LARGE SCALE GENOMIC DNA]</scope>
    <source>
        <strain evidence="4">LHGZ1</strain>
    </source>
</reference>
<dbReference type="GO" id="GO:0007059">
    <property type="term" value="P:chromosome segregation"/>
    <property type="evidence" value="ECO:0007669"/>
    <property type="project" value="TreeGrafter"/>
</dbReference>
<feature type="domain" description="ParB-like N-terminal" evidence="2">
    <location>
        <begin position="52"/>
        <end position="146"/>
    </location>
</feature>
<feature type="region of interest" description="Disordered" evidence="1">
    <location>
        <begin position="337"/>
        <end position="356"/>
    </location>
</feature>
<dbReference type="AlphaFoldDB" id="A0A248LLK1"/>
<dbReference type="SUPFAM" id="SSF109709">
    <property type="entry name" value="KorB DNA-binding domain-like"/>
    <property type="match status" value="1"/>
</dbReference>
<dbReference type="GO" id="GO:0045881">
    <property type="term" value="P:positive regulation of sporulation resulting in formation of a cellular spore"/>
    <property type="evidence" value="ECO:0007669"/>
    <property type="project" value="TreeGrafter"/>
</dbReference>
<dbReference type="PANTHER" id="PTHR33375:SF1">
    <property type="entry name" value="CHROMOSOME-PARTITIONING PROTEIN PARB-RELATED"/>
    <property type="match status" value="1"/>
</dbReference>
<sequence>MNPAMNAQRAQLAQPKITPMYPGIHQVDEAEEGPNLPTAPLNTLLGFDLETYQIPLDTLMPSKRIQDGVMSTRKYKQVVSSIHEIGLIEPLSVIQHDPSKPEFILLDGHLRVLALKDLGVHEAPCLIAKDDETYTYNHRINRLSTIQEHYMIRRAIDRGVSKERLARAFGVNLSSINRRINLLEGICPDAIARLQDKQFTPDVTRVLRNMKAARQVEAVELMVASNTITVAHADALLKATPPEQRTDFKPTERDKQLAPIEQIVKLEKEMSQVQTQYKDAEENYGSDLLNLVVAKGYLTKLLGNDAVKSYITRHEPEILEHFELVVNTVSMEEAVQQQLEADGEFEEPPEEEAPAQ</sequence>